<dbReference type="InterPro" id="IPR046516">
    <property type="entry name" value="DUF6694"/>
</dbReference>
<feature type="chain" id="PRO_5046962648" evidence="1">
    <location>
        <begin position="22"/>
        <end position="109"/>
    </location>
</feature>
<protein>
    <submittedName>
        <fullName evidence="2">Uncharacterized protein</fullName>
    </submittedName>
</protein>
<dbReference type="Pfam" id="PF20404">
    <property type="entry name" value="DUF6694"/>
    <property type="match status" value="1"/>
</dbReference>
<organism evidence="2 3">
    <name type="scientific">Vibrio stylophorae</name>
    <dbReference type="NCBI Taxonomy" id="659351"/>
    <lineage>
        <taxon>Bacteria</taxon>
        <taxon>Pseudomonadati</taxon>
        <taxon>Pseudomonadota</taxon>
        <taxon>Gammaproteobacteria</taxon>
        <taxon>Vibrionales</taxon>
        <taxon>Vibrionaceae</taxon>
        <taxon>Vibrio</taxon>
    </lineage>
</organism>
<feature type="signal peptide" evidence="1">
    <location>
        <begin position="1"/>
        <end position="21"/>
    </location>
</feature>
<keyword evidence="3" id="KW-1185">Reference proteome</keyword>
<sequence length="109" mass="12219">MKSLKLVLMPLLLTFSLIGCGDKGVSFDGQDEKSFLQSMKLVEQSISEQPETKKAYNEAMEAIYFKATMQLYHLKASEFDARIRAALDGKTAQDVIDDQNDIFVHIVNG</sequence>
<evidence type="ECO:0000313" key="2">
    <source>
        <dbReference type="EMBL" id="CAH0533699.1"/>
    </source>
</evidence>
<gene>
    <name evidence="2" type="ORF">VST7929_01574</name>
</gene>
<proteinExistence type="predicted"/>
<accession>A0ABM8ZTQ4</accession>
<dbReference type="EMBL" id="CAKLDI010000001">
    <property type="protein sequence ID" value="CAH0533699.1"/>
    <property type="molecule type" value="Genomic_DNA"/>
</dbReference>
<dbReference type="Proteomes" id="UP000838672">
    <property type="component" value="Unassembled WGS sequence"/>
</dbReference>
<evidence type="ECO:0000313" key="3">
    <source>
        <dbReference type="Proteomes" id="UP000838672"/>
    </source>
</evidence>
<name>A0ABM8ZTQ4_9VIBR</name>
<reference evidence="2" key="1">
    <citation type="submission" date="2021-11" db="EMBL/GenBank/DDBJ databases">
        <authorList>
            <person name="Rodrigo-Torres L."/>
            <person name="Arahal R. D."/>
            <person name="Lucena T."/>
        </authorList>
    </citation>
    <scope>NUCLEOTIDE SEQUENCE</scope>
    <source>
        <strain evidence="2">CECT 7929</strain>
    </source>
</reference>
<keyword evidence="1" id="KW-0732">Signal</keyword>
<comment type="caution">
    <text evidence="2">The sequence shown here is derived from an EMBL/GenBank/DDBJ whole genome shotgun (WGS) entry which is preliminary data.</text>
</comment>
<dbReference type="PROSITE" id="PS51257">
    <property type="entry name" value="PROKAR_LIPOPROTEIN"/>
    <property type="match status" value="1"/>
</dbReference>
<dbReference type="RefSeq" id="WP_237466123.1">
    <property type="nucleotide sequence ID" value="NZ_CAKLDI010000001.1"/>
</dbReference>
<evidence type="ECO:0000256" key="1">
    <source>
        <dbReference type="SAM" id="SignalP"/>
    </source>
</evidence>